<dbReference type="EMBL" id="CAFAAH010000068">
    <property type="protein sequence ID" value="CAB4793585.1"/>
    <property type="molecule type" value="Genomic_DNA"/>
</dbReference>
<evidence type="ECO:0000256" key="1">
    <source>
        <dbReference type="ARBA" id="ARBA00004651"/>
    </source>
</evidence>
<evidence type="ECO:0000256" key="7">
    <source>
        <dbReference type="SAM" id="Phobius"/>
    </source>
</evidence>
<protein>
    <submittedName>
        <fullName evidence="9">Unannotated protein</fullName>
    </submittedName>
</protein>
<dbReference type="EMBL" id="CAEZZU010000047">
    <property type="protein sequence ID" value="CAB4774667.1"/>
    <property type="molecule type" value="Genomic_DNA"/>
</dbReference>
<evidence type="ECO:0000256" key="5">
    <source>
        <dbReference type="ARBA" id="ARBA00022989"/>
    </source>
</evidence>
<reference evidence="9" key="1">
    <citation type="submission" date="2020-05" db="EMBL/GenBank/DDBJ databases">
        <authorList>
            <person name="Chiriac C."/>
            <person name="Salcher M."/>
            <person name="Ghai R."/>
            <person name="Kavagutti S V."/>
        </authorList>
    </citation>
    <scope>NUCLEOTIDE SEQUENCE</scope>
</reference>
<feature type="transmembrane region" description="Helical" evidence="7">
    <location>
        <begin position="163"/>
        <end position="184"/>
    </location>
</feature>
<feature type="transmembrane region" description="Helical" evidence="7">
    <location>
        <begin position="35"/>
        <end position="61"/>
    </location>
</feature>
<dbReference type="AlphaFoldDB" id="A0A6J6VW64"/>
<feature type="transmembrane region" description="Helical" evidence="7">
    <location>
        <begin position="99"/>
        <end position="117"/>
    </location>
</feature>
<keyword evidence="6 7" id="KW-0472">Membrane</keyword>
<evidence type="ECO:0000256" key="2">
    <source>
        <dbReference type="ARBA" id="ARBA00022448"/>
    </source>
</evidence>
<evidence type="ECO:0000256" key="6">
    <source>
        <dbReference type="ARBA" id="ARBA00023136"/>
    </source>
</evidence>
<keyword evidence="3" id="KW-1003">Cell membrane</keyword>
<keyword evidence="4 7" id="KW-0812">Transmembrane</keyword>
<sequence>MPHLTLLQWGLCFAVVTFGATTQGVVGLGLNLIGVPIIAMINPDAVPASFLLIGIPLSLTISIRERHAIDRSGIGWIVAGRVPGTILGLIVVSALAPNALLIAVGCSIIIGVCLLSLRSPSEITALEAGAAGVAAGALGTAAAVDGPPLALLYQHHAGERLRATLAVSFVVGNVMSLTAIALAGKLGWPQVFFAICMLPAIAIGYAISHPIRARVDGTKLRPYVLLIALSAGFAVLIRGIF</sequence>
<dbReference type="InterPro" id="IPR052017">
    <property type="entry name" value="TSUP"/>
</dbReference>
<feature type="transmembrane region" description="Helical" evidence="7">
    <location>
        <begin position="73"/>
        <end position="93"/>
    </location>
</feature>
<comment type="subcellular location">
    <subcellularLocation>
        <location evidence="1">Cell membrane</location>
        <topology evidence="1">Multi-pass membrane protein</topology>
    </subcellularLocation>
</comment>
<organism evidence="9">
    <name type="scientific">freshwater metagenome</name>
    <dbReference type="NCBI Taxonomy" id="449393"/>
    <lineage>
        <taxon>unclassified sequences</taxon>
        <taxon>metagenomes</taxon>
        <taxon>ecological metagenomes</taxon>
    </lineage>
</organism>
<evidence type="ECO:0000256" key="3">
    <source>
        <dbReference type="ARBA" id="ARBA00022475"/>
    </source>
</evidence>
<dbReference type="GO" id="GO:0005886">
    <property type="term" value="C:plasma membrane"/>
    <property type="evidence" value="ECO:0007669"/>
    <property type="project" value="UniProtKB-SubCell"/>
</dbReference>
<evidence type="ECO:0000313" key="8">
    <source>
        <dbReference type="EMBL" id="CAB4650730.1"/>
    </source>
</evidence>
<dbReference type="PANTHER" id="PTHR30269">
    <property type="entry name" value="TRANSMEMBRANE PROTEIN YFCA"/>
    <property type="match status" value="1"/>
</dbReference>
<name>A0A6J6VW64_9ZZZZ</name>
<evidence type="ECO:0000256" key="4">
    <source>
        <dbReference type="ARBA" id="ARBA00022692"/>
    </source>
</evidence>
<dbReference type="Pfam" id="PF01925">
    <property type="entry name" value="TauE"/>
    <property type="match status" value="1"/>
</dbReference>
<gene>
    <name evidence="8" type="ORF">UFOPK2242_00393</name>
    <name evidence="9" type="ORF">UFOPK2925_00464</name>
    <name evidence="10" type="ORF">UFOPK2996_00644</name>
</gene>
<dbReference type="InterPro" id="IPR002781">
    <property type="entry name" value="TM_pro_TauE-like"/>
</dbReference>
<feature type="transmembrane region" description="Helical" evidence="7">
    <location>
        <begin position="190"/>
        <end position="208"/>
    </location>
</feature>
<accession>A0A6J6VW64</accession>
<keyword evidence="2" id="KW-0813">Transport</keyword>
<proteinExistence type="predicted"/>
<dbReference type="PANTHER" id="PTHR30269:SF37">
    <property type="entry name" value="MEMBRANE TRANSPORTER PROTEIN"/>
    <property type="match status" value="1"/>
</dbReference>
<feature type="transmembrane region" description="Helical" evidence="7">
    <location>
        <begin position="220"/>
        <end position="240"/>
    </location>
</feature>
<evidence type="ECO:0000313" key="10">
    <source>
        <dbReference type="EMBL" id="CAB4793585.1"/>
    </source>
</evidence>
<keyword evidence="5 7" id="KW-1133">Transmembrane helix</keyword>
<dbReference type="EMBL" id="CAEZWM010000030">
    <property type="protein sequence ID" value="CAB4650730.1"/>
    <property type="molecule type" value="Genomic_DNA"/>
</dbReference>
<evidence type="ECO:0000313" key="9">
    <source>
        <dbReference type="EMBL" id="CAB4774667.1"/>
    </source>
</evidence>